<sequence length="104" mass="10347">MRILSGLALGALVLAAPLAEAREITRSGSVTGPHGQTATMSGNASRTLGQGATRSRVWTGPQGQSVSRQGAVTPNGDGSATGTRTMTGPQGQSVTRSGTVSVTP</sequence>
<dbReference type="RefSeq" id="WP_219765690.1">
    <property type="nucleotide sequence ID" value="NZ_JAHYBZ010000010.1"/>
</dbReference>
<feature type="chain" id="PRO_5045718594" evidence="2">
    <location>
        <begin position="22"/>
        <end position="104"/>
    </location>
</feature>
<dbReference type="Proteomes" id="UP001196565">
    <property type="component" value="Unassembled WGS sequence"/>
</dbReference>
<proteinExistence type="predicted"/>
<accession>A0ABS7AFN5</accession>
<feature type="compositionally biased region" description="Polar residues" evidence="1">
    <location>
        <begin position="61"/>
        <end position="104"/>
    </location>
</feature>
<feature type="signal peptide" evidence="2">
    <location>
        <begin position="1"/>
        <end position="21"/>
    </location>
</feature>
<protein>
    <submittedName>
        <fullName evidence="3">Uncharacterized protein</fullName>
    </submittedName>
</protein>
<evidence type="ECO:0000256" key="2">
    <source>
        <dbReference type="SAM" id="SignalP"/>
    </source>
</evidence>
<gene>
    <name evidence="3" type="ORF">KPL78_24900</name>
</gene>
<comment type="caution">
    <text evidence="3">The sequence shown here is derived from an EMBL/GenBank/DDBJ whole genome shotgun (WGS) entry which is preliminary data.</text>
</comment>
<dbReference type="EMBL" id="JAHYBZ010000010">
    <property type="protein sequence ID" value="MBW6401122.1"/>
    <property type="molecule type" value="Genomic_DNA"/>
</dbReference>
<feature type="compositionally biased region" description="Polar residues" evidence="1">
    <location>
        <begin position="26"/>
        <end position="53"/>
    </location>
</feature>
<evidence type="ECO:0000313" key="4">
    <source>
        <dbReference type="Proteomes" id="UP001196565"/>
    </source>
</evidence>
<evidence type="ECO:0000256" key="1">
    <source>
        <dbReference type="SAM" id="MobiDB-lite"/>
    </source>
</evidence>
<organism evidence="3 4">
    <name type="scientific">Roseomonas alba</name>
    <dbReference type="NCBI Taxonomy" id="2846776"/>
    <lineage>
        <taxon>Bacteria</taxon>
        <taxon>Pseudomonadati</taxon>
        <taxon>Pseudomonadota</taxon>
        <taxon>Alphaproteobacteria</taxon>
        <taxon>Acetobacterales</taxon>
        <taxon>Roseomonadaceae</taxon>
        <taxon>Roseomonas</taxon>
    </lineage>
</organism>
<name>A0ABS7AFN5_9PROT</name>
<evidence type="ECO:0000313" key="3">
    <source>
        <dbReference type="EMBL" id="MBW6401122.1"/>
    </source>
</evidence>
<keyword evidence="2" id="KW-0732">Signal</keyword>
<keyword evidence="4" id="KW-1185">Reference proteome</keyword>
<reference evidence="3 4" key="1">
    <citation type="submission" date="2021-07" db="EMBL/GenBank/DDBJ databases">
        <authorList>
            <person name="So Y."/>
        </authorList>
    </citation>
    <scope>NUCLEOTIDE SEQUENCE [LARGE SCALE GENOMIC DNA]</scope>
    <source>
        <strain evidence="3 4">HJA6</strain>
    </source>
</reference>
<feature type="region of interest" description="Disordered" evidence="1">
    <location>
        <begin position="25"/>
        <end position="104"/>
    </location>
</feature>